<reference evidence="5" key="1">
    <citation type="submission" date="2016-10" db="EMBL/GenBank/DDBJ databases">
        <authorList>
            <person name="Varghese N."/>
            <person name="Submissions S."/>
        </authorList>
    </citation>
    <scope>NUCLEOTIDE SEQUENCE [LARGE SCALE GENOMIC DNA]</scope>
    <source>
        <strain evidence="5">DSM 43161</strain>
    </source>
</reference>
<dbReference type="SUPFAM" id="SSF56214">
    <property type="entry name" value="4'-phosphopantetheinyl transferase"/>
    <property type="match status" value="2"/>
</dbReference>
<dbReference type="AlphaFoldDB" id="A0A1I5DXL0"/>
<dbReference type="GO" id="GO:0019878">
    <property type="term" value="P:lysine biosynthetic process via aminoadipic acid"/>
    <property type="evidence" value="ECO:0007669"/>
    <property type="project" value="TreeGrafter"/>
</dbReference>
<evidence type="ECO:0000313" key="4">
    <source>
        <dbReference type="EMBL" id="SFO03959.1"/>
    </source>
</evidence>
<dbReference type="OrthoDB" id="190168at2"/>
<keyword evidence="5" id="KW-1185">Reference proteome</keyword>
<dbReference type="GO" id="GO:0005829">
    <property type="term" value="C:cytosol"/>
    <property type="evidence" value="ECO:0007669"/>
    <property type="project" value="TreeGrafter"/>
</dbReference>
<name>A0A1I5DXL0_9ACTN</name>
<organism evidence="4 5">
    <name type="scientific">Geodermatophilus obscurus</name>
    <dbReference type="NCBI Taxonomy" id="1861"/>
    <lineage>
        <taxon>Bacteria</taxon>
        <taxon>Bacillati</taxon>
        <taxon>Actinomycetota</taxon>
        <taxon>Actinomycetes</taxon>
        <taxon>Geodermatophilales</taxon>
        <taxon>Geodermatophilaceae</taxon>
        <taxon>Geodermatophilus</taxon>
    </lineage>
</organism>
<dbReference type="GO" id="GO:0000287">
    <property type="term" value="F:magnesium ion binding"/>
    <property type="evidence" value="ECO:0007669"/>
    <property type="project" value="InterPro"/>
</dbReference>
<dbReference type="Proteomes" id="UP000183642">
    <property type="component" value="Unassembled WGS sequence"/>
</dbReference>
<keyword evidence="2 4" id="KW-0808">Transferase</keyword>
<gene>
    <name evidence="4" type="ORF">SAMN05660359_01135</name>
</gene>
<sequence>MTPLASTHGWPPWPRSEPDLASLPGVCQVWWACPGDVRPEHDTLLGDADLARRVRLTRPADRLRLTAGAAVVRLVLGTALGTPPQALRIDRTCTSCGSPHGRPRLPGAEGLHFSVSHSGNWVAVAVLPGHPVGVDVQEVWCLAPGEVGDLAGCVLPDPEREHLARLPATQQPWAFTISWVRREAVLKATGQGLGILPDELVLTPPSTPPRVLHRDDPEPVWLDDLPAPAGFAAALAVVGPAPDDVVHRDAGPLLRQSGRLLS</sequence>
<dbReference type="EMBL" id="FOWE01000002">
    <property type="protein sequence ID" value="SFO03959.1"/>
    <property type="molecule type" value="Genomic_DNA"/>
</dbReference>
<dbReference type="Pfam" id="PF01648">
    <property type="entry name" value="ACPS"/>
    <property type="match status" value="1"/>
</dbReference>
<accession>A0A1I5DXL0</accession>
<evidence type="ECO:0000256" key="1">
    <source>
        <dbReference type="ARBA" id="ARBA00010990"/>
    </source>
</evidence>
<protein>
    <submittedName>
        <fullName evidence="4">4'-phosphopantetheinyl transferase</fullName>
    </submittedName>
</protein>
<proteinExistence type="inferred from homology"/>
<evidence type="ECO:0000259" key="3">
    <source>
        <dbReference type="Pfam" id="PF01648"/>
    </source>
</evidence>
<dbReference type="InterPro" id="IPR037143">
    <property type="entry name" value="4-PPantetheinyl_Trfase_dom_sf"/>
</dbReference>
<feature type="domain" description="4'-phosphopantetheinyl transferase" evidence="3">
    <location>
        <begin position="131"/>
        <end position="205"/>
    </location>
</feature>
<dbReference type="GO" id="GO:0008897">
    <property type="term" value="F:holo-[acyl-carrier-protein] synthase activity"/>
    <property type="evidence" value="ECO:0007669"/>
    <property type="project" value="InterPro"/>
</dbReference>
<dbReference type="InterPro" id="IPR008278">
    <property type="entry name" value="4-PPantetheinyl_Trfase_dom"/>
</dbReference>
<evidence type="ECO:0000313" key="5">
    <source>
        <dbReference type="Proteomes" id="UP000183642"/>
    </source>
</evidence>
<dbReference type="Gene3D" id="3.90.470.20">
    <property type="entry name" value="4'-phosphopantetheinyl transferase domain"/>
    <property type="match status" value="2"/>
</dbReference>
<comment type="similarity">
    <text evidence="1">Belongs to the P-Pant transferase superfamily. Gsp/Sfp/HetI/AcpT family.</text>
</comment>
<dbReference type="InterPro" id="IPR050559">
    <property type="entry name" value="P-Pant_transferase_sf"/>
</dbReference>
<evidence type="ECO:0000256" key="2">
    <source>
        <dbReference type="ARBA" id="ARBA00022679"/>
    </source>
</evidence>
<dbReference type="PANTHER" id="PTHR12215:SF10">
    <property type="entry name" value="L-AMINOADIPATE-SEMIALDEHYDE DEHYDROGENASE-PHOSPHOPANTETHEINYL TRANSFERASE"/>
    <property type="match status" value="1"/>
</dbReference>
<dbReference type="PANTHER" id="PTHR12215">
    <property type="entry name" value="PHOSPHOPANTETHEINE TRANSFERASE"/>
    <property type="match status" value="1"/>
</dbReference>